<protein>
    <submittedName>
        <fullName evidence="3">Conjugal transfer protein TraC</fullName>
    </submittedName>
</protein>
<dbReference type="InterPro" id="IPR043964">
    <property type="entry name" value="P-loop_TraG"/>
</dbReference>
<evidence type="ECO:0000259" key="2">
    <source>
        <dbReference type="Pfam" id="PF19044"/>
    </source>
</evidence>
<dbReference type="AlphaFoldDB" id="A0A1F4XMM0"/>
<name>A0A1F4XMM0_9BACT</name>
<dbReference type="InterPro" id="IPR051162">
    <property type="entry name" value="T4SS_component"/>
</dbReference>
<dbReference type="STRING" id="1797240.A3D68_00875"/>
<dbReference type="Proteomes" id="UP000177564">
    <property type="component" value="Unassembled WGS sequence"/>
</dbReference>
<proteinExistence type="predicted"/>
<feature type="coiled-coil region" evidence="1">
    <location>
        <begin position="78"/>
        <end position="126"/>
    </location>
</feature>
<dbReference type="InterPro" id="IPR027417">
    <property type="entry name" value="P-loop_NTPase"/>
</dbReference>
<dbReference type="Pfam" id="PF19044">
    <property type="entry name" value="P-loop_TraG"/>
    <property type="match status" value="1"/>
</dbReference>
<dbReference type="NCBIfam" id="NF045971">
    <property type="entry name" value="conju_CD1110"/>
    <property type="match status" value="1"/>
</dbReference>
<dbReference type="Gene3D" id="3.40.50.300">
    <property type="entry name" value="P-loop containing nucleotide triphosphate hydrolases"/>
    <property type="match status" value="1"/>
</dbReference>
<feature type="domain" description="TraG P-loop" evidence="2">
    <location>
        <begin position="231"/>
        <end position="534"/>
    </location>
</feature>
<gene>
    <name evidence="3" type="ORF">A3D68_00875</name>
</gene>
<keyword evidence="1" id="KW-0175">Coiled coil</keyword>
<evidence type="ECO:0000256" key="1">
    <source>
        <dbReference type="SAM" id="Coils"/>
    </source>
</evidence>
<dbReference type="PANTHER" id="PTHR30121">
    <property type="entry name" value="UNCHARACTERIZED PROTEIN YJGR-RELATED"/>
    <property type="match status" value="1"/>
</dbReference>
<dbReference type="EMBL" id="MEWU01000032">
    <property type="protein sequence ID" value="OGC82985.1"/>
    <property type="molecule type" value="Genomic_DNA"/>
</dbReference>
<accession>A0A1F4XMM0</accession>
<dbReference type="SUPFAM" id="SSF52540">
    <property type="entry name" value="P-loop containing nucleoside triphosphate hydrolases"/>
    <property type="match status" value="1"/>
</dbReference>
<organism evidence="3 4">
    <name type="scientific">Candidatus Adlerbacteria bacterium RIFCSPHIGHO2_02_FULL_52_17</name>
    <dbReference type="NCBI Taxonomy" id="1797240"/>
    <lineage>
        <taxon>Bacteria</taxon>
        <taxon>Candidatus Adleribacteriota</taxon>
    </lineage>
</organism>
<evidence type="ECO:0000313" key="3">
    <source>
        <dbReference type="EMBL" id="OGC82985.1"/>
    </source>
</evidence>
<reference evidence="3 4" key="1">
    <citation type="journal article" date="2016" name="Nat. Commun.">
        <title>Thousands of microbial genomes shed light on interconnected biogeochemical processes in an aquifer system.</title>
        <authorList>
            <person name="Anantharaman K."/>
            <person name="Brown C.T."/>
            <person name="Hug L.A."/>
            <person name="Sharon I."/>
            <person name="Castelle C.J."/>
            <person name="Probst A.J."/>
            <person name="Thomas B.C."/>
            <person name="Singh A."/>
            <person name="Wilkins M.J."/>
            <person name="Karaoz U."/>
            <person name="Brodie E.L."/>
            <person name="Williams K.H."/>
            <person name="Hubbard S.S."/>
            <person name="Banfield J.F."/>
        </authorList>
    </citation>
    <scope>NUCLEOTIDE SEQUENCE [LARGE SCALE GENOMIC DNA]</scope>
</reference>
<sequence length="580" mass="65985">MPEQIYKQGVLELQDVIAPSALKITPREINLGDKIARTFFVMSYPRVLTDSWFAPIINLDRVLDVSIFIHPIDSAEILKKFQKKVAEVQSQIMAREEKGMVRDPMLDTAYRDLEDLRDQLQQAQERIFDVGVYITLYGTSTEELDKTESEIKSMLESRLVYVKPALFQQEQGFKSVLPLGKDELNVNSKLNSSPLSSIFPFVSFDLTSDRGILYGVNRHNASLVLFDRFSLENYNSVIFAKSGSGKSYATKLEILRTLMFDAEVIVIDPEREYEFLSQAVGGRYFNISLNSEHHINPFDLAPPREDENPADILRSNIVALVGMFRIMLGGLTPEEDALIDKAITETYALKDITVDSDFSQVEPPLLSDFELVLSGMQGSESLVQRLSKYTKGTWSGFINRATNVDLNKKFVVFSVRDMEDDLKPVAMYLITHYIWNAVRKNLKKRLLVIDEAWWMMKSEDTASFLYSMAKRGRKYYLGLATITQDVDDFLKSPYGLPMITNSSIQLLLKQSPTTIDTLQKTFNLSDEEKYLLLESDVGEGIFFAGMKHVAIKVIASYTEDQIITSDPSQVLALRKQRQKT</sequence>
<dbReference type="Gene3D" id="1.10.8.730">
    <property type="match status" value="1"/>
</dbReference>
<evidence type="ECO:0000313" key="4">
    <source>
        <dbReference type="Proteomes" id="UP000177564"/>
    </source>
</evidence>
<comment type="caution">
    <text evidence="3">The sequence shown here is derived from an EMBL/GenBank/DDBJ whole genome shotgun (WGS) entry which is preliminary data.</text>
</comment>
<dbReference type="PANTHER" id="PTHR30121:SF6">
    <property type="entry name" value="SLR6007 PROTEIN"/>
    <property type="match status" value="1"/>
</dbReference>